<accession>A0A381V9J0</accession>
<name>A0A381V9J0_9ZZZZ</name>
<dbReference type="AlphaFoldDB" id="A0A381V9J0"/>
<protein>
    <submittedName>
        <fullName evidence="1">Uncharacterized protein</fullName>
    </submittedName>
</protein>
<evidence type="ECO:0000313" key="1">
    <source>
        <dbReference type="EMBL" id="SVA37055.1"/>
    </source>
</evidence>
<reference evidence="1" key="1">
    <citation type="submission" date="2018-05" db="EMBL/GenBank/DDBJ databases">
        <authorList>
            <person name="Lanie J.A."/>
            <person name="Ng W.-L."/>
            <person name="Kazmierczak K.M."/>
            <person name="Andrzejewski T.M."/>
            <person name="Davidsen T.M."/>
            <person name="Wayne K.J."/>
            <person name="Tettelin H."/>
            <person name="Glass J.I."/>
            <person name="Rusch D."/>
            <person name="Podicherti R."/>
            <person name="Tsui H.-C.T."/>
            <person name="Winkler M.E."/>
        </authorList>
    </citation>
    <scope>NUCLEOTIDE SEQUENCE</scope>
</reference>
<dbReference type="EMBL" id="UINC01008224">
    <property type="protein sequence ID" value="SVA37055.1"/>
    <property type="molecule type" value="Genomic_DNA"/>
</dbReference>
<sequence>MLNLPAERNFAKLAGSASKDKRFKNMSLDLVRDFTDFNAD</sequence>
<gene>
    <name evidence="1" type="ORF">METZ01_LOCUS89909</name>
</gene>
<organism evidence="1">
    <name type="scientific">marine metagenome</name>
    <dbReference type="NCBI Taxonomy" id="408172"/>
    <lineage>
        <taxon>unclassified sequences</taxon>
        <taxon>metagenomes</taxon>
        <taxon>ecological metagenomes</taxon>
    </lineage>
</organism>
<proteinExistence type="predicted"/>